<dbReference type="EMBL" id="RWGY01000984">
    <property type="protein sequence ID" value="TVT97564.1"/>
    <property type="molecule type" value="Genomic_DNA"/>
</dbReference>
<evidence type="ECO:0000313" key="2">
    <source>
        <dbReference type="EMBL" id="TVT97564.1"/>
    </source>
</evidence>
<evidence type="ECO:0000313" key="3">
    <source>
        <dbReference type="Proteomes" id="UP000324897"/>
    </source>
</evidence>
<feature type="compositionally biased region" description="Polar residues" evidence="1">
    <location>
        <begin position="10"/>
        <end position="38"/>
    </location>
</feature>
<gene>
    <name evidence="2" type="ORF">EJB05_57195</name>
</gene>
<dbReference type="Proteomes" id="UP000324897">
    <property type="component" value="Unassembled WGS sequence"/>
</dbReference>
<dbReference type="Gramene" id="TVT97564">
    <property type="protein sequence ID" value="TVT97564"/>
    <property type="gene ID" value="EJB05_57195"/>
</dbReference>
<dbReference type="OrthoDB" id="653077at2759"/>
<sequence length="328" mass="36493">MHGGQATHLPPTSSGGKRSCTALGSRTHALSTTSGSSCRTRDWANLGGDGPTGLIAELVLAGDVADYVRFRAVCRVCAPPPHDSRHSGLDSRFFPRWWIMLDTAFSSTRRHRFLNVSTGECIRMDLPELDEHRLLSLTPEGLLLLFHQPSKAIRLLNPLTRQLTDLPPVTTLQTEKDRAPATVFVHGVGLDDDTSTVAVCFDSLHLVDNARELLLVHRAIYHDPQLNLKRKDDVYWVDLDARALVPVEDLNFKVRAVFMGRRRSISVATEVFPSLTADTLYLGFDIYSFAYGRRSNNDNDDDDDEMVHTSSVVDCLSYCIRGMGEQLA</sequence>
<protein>
    <recommendedName>
        <fullName evidence="4">DUF295 domain-containing protein</fullName>
    </recommendedName>
</protein>
<feature type="non-terminal residue" evidence="2">
    <location>
        <position position="1"/>
    </location>
</feature>
<proteinExistence type="predicted"/>
<feature type="region of interest" description="Disordered" evidence="1">
    <location>
        <begin position="1"/>
        <end position="42"/>
    </location>
</feature>
<reference evidence="2 3" key="1">
    <citation type="journal article" date="2019" name="Sci. Rep.">
        <title>A high-quality genome of Eragrostis curvula grass provides insights into Poaceae evolution and supports new strategies to enhance forage quality.</title>
        <authorList>
            <person name="Carballo J."/>
            <person name="Santos B.A.C.M."/>
            <person name="Zappacosta D."/>
            <person name="Garbus I."/>
            <person name="Selva J.P."/>
            <person name="Gallo C.A."/>
            <person name="Diaz A."/>
            <person name="Albertini E."/>
            <person name="Caccamo M."/>
            <person name="Echenique V."/>
        </authorList>
    </citation>
    <scope>NUCLEOTIDE SEQUENCE [LARGE SCALE GENOMIC DNA]</scope>
    <source>
        <strain evidence="3">cv. Victoria</strain>
        <tissue evidence="2">Leaf</tissue>
    </source>
</reference>
<accession>A0A5J9SE29</accession>
<name>A0A5J9SE29_9POAL</name>
<organism evidence="2 3">
    <name type="scientific">Eragrostis curvula</name>
    <name type="common">weeping love grass</name>
    <dbReference type="NCBI Taxonomy" id="38414"/>
    <lineage>
        <taxon>Eukaryota</taxon>
        <taxon>Viridiplantae</taxon>
        <taxon>Streptophyta</taxon>
        <taxon>Embryophyta</taxon>
        <taxon>Tracheophyta</taxon>
        <taxon>Spermatophyta</taxon>
        <taxon>Magnoliopsida</taxon>
        <taxon>Liliopsida</taxon>
        <taxon>Poales</taxon>
        <taxon>Poaceae</taxon>
        <taxon>PACMAD clade</taxon>
        <taxon>Chloridoideae</taxon>
        <taxon>Eragrostideae</taxon>
        <taxon>Eragrostidinae</taxon>
        <taxon>Eragrostis</taxon>
    </lineage>
</organism>
<dbReference type="PANTHER" id="PTHR33165">
    <property type="entry name" value="F-BOX DOMAIN CONTAINING PROTEIN-LIKE-RELATED"/>
    <property type="match status" value="1"/>
</dbReference>
<evidence type="ECO:0000256" key="1">
    <source>
        <dbReference type="SAM" id="MobiDB-lite"/>
    </source>
</evidence>
<comment type="caution">
    <text evidence="2">The sequence shown here is derived from an EMBL/GenBank/DDBJ whole genome shotgun (WGS) entry which is preliminary data.</text>
</comment>
<dbReference type="PANTHER" id="PTHR33165:SF57">
    <property type="entry name" value="OS10G0568000 PROTEIN"/>
    <property type="match status" value="1"/>
</dbReference>
<keyword evidence="3" id="KW-1185">Reference proteome</keyword>
<dbReference type="AlphaFoldDB" id="A0A5J9SE29"/>
<evidence type="ECO:0008006" key="4">
    <source>
        <dbReference type="Google" id="ProtNLM"/>
    </source>
</evidence>